<keyword evidence="2 5" id="KW-0812">Transmembrane</keyword>
<comment type="subcellular location">
    <subcellularLocation>
        <location evidence="1">Membrane</location>
        <topology evidence="1">Multi-pass membrane protein</topology>
    </subcellularLocation>
</comment>
<evidence type="ECO:0000313" key="8">
    <source>
        <dbReference type="Proteomes" id="UP000789342"/>
    </source>
</evidence>
<evidence type="ECO:0000256" key="2">
    <source>
        <dbReference type="ARBA" id="ARBA00022692"/>
    </source>
</evidence>
<name>A0A9N8ZTN1_9GLOM</name>
<dbReference type="Proteomes" id="UP000789342">
    <property type="component" value="Unassembled WGS sequence"/>
</dbReference>
<gene>
    <name evidence="7" type="ORF">AMORRO_LOCUS3535</name>
</gene>
<keyword evidence="4 5" id="KW-0472">Membrane</keyword>
<keyword evidence="8" id="KW-1185">Reference proteome</keyword>
<evidence type="ECO:0000256" key="3">
    <source>
        <dbReference type="ARBA" id="ARBA00022989"/>
    </source>
</evidence>
<proteinExistence type="predicted"/>
<accession>A0A9N8ZTN1</accession>
<dbReference type="PANTHER" id="PTHR11040:SF205">
    <property type="entry name" value="ZINC TRANSPORTER ZUPT"/>
    <property type="match status" value="1"/>
</dbReference>
<evidence type="ECO:0000256" key="4">
    <source>
        <dbReference type="ARBA" id="ARBA00023136"/>
    </source>
</evidence>
<comment type="caution">
    <text evidence="7">The sequence shown here is derived from an EMBL/GenBank/DDBJ whole genome shotgun (WGS) entry which is preliminary data.</text>
</comment>
<sequence length="338" mass="36283">MESKILSSILIVSFVLTSVVADDDNTKSETPNDTANNIKLGFGLTAVAAGASMIGSTIPFLDLVFPYIPGWEGFRITQSKGFLAGSLAFSAGLLTFLTINDLFSNAVDSFNNSNAFDSKYSNIVATSIFSGVILLLILTKIVISRLKGKFGKRNKNDGEVDIGDKEKSNDEQITKIHLDAHQLKILGIQVAIALAIHNIPEGLANFVTTVTNAKVGILFAIALAFHKVPEGLIISLPIYYATGSRWIAFIISGGMVAMTQFIGALIGYALAENTWNGVISGCIISAVVGFLLYVIFHSMFPLARRYDPEDKYCTYCTCGGFFFVAMVASLLSISGVDA</sequence>
<dbReference type="GO" id="GO:0016020">
    <property type="term" value="C:membrane"/>
    <property type="evidence" value="ECO:0007669"/>
    <property type="project" value="UniProtKB-SubCell"/>
</dbReference>
<dbReference type="AlphaFoldDB" id="A0A9N8ZTN1"/>
<organism evidence="7 8">
    <name type="scientific">Acaulospora morrowiae</name>
    <dbReference type="NCBI Taxonomy" id="94023"/>
    <lineage>
        <taxon>Eukaryota</taxon>
        <taxon>Fungi</taxon>
        <taxon>Fungi incertae sedis</taxon>
        <taxon>Mucoromycota</taxon>
        <taxon>Glomeromycotina</taxon>
        <taxon>Glomeromycetes</taxon>
        <taxon>Diversisporales</taxon>
        <taxon>Acaulosporaceae</taxon>
        <taxon>Acaulospora</taxon>
    </lineage>
</organism>
<feature type="chain" id="PRO_5040345044" evidence="6">
    <location>
        <begin position="22"/>
        <end position="338"/>
    </location>
</feature>
<feature type="transmembrane region" description="Helical" evidence="5">
    <location>
        <begin position="123"/>
        <end position="143"/>
    </location>
</feature>
<dbReference type="OrthoDB" id="262547at2759"/>
<dbReference type="GO" id="GO:0005385">
    <property type="term" value="F:zinc ion transmembrane transporter activity"/>
    <property type="evidence" value="ECO:0007669"/>
    <property type="project" value="TreeGrafter"/>
</dbReference>
<keyword evidence="3 5" id="KW-1133">Transmembrane helix</keyword>
<reference evidence="7" key="1">
    <citation type="submission" date="2021-06" db="EMBL/GenBank/DDBJ databases">
        <authorList>
            <person name="Kallberg Y."/>
            <person name="Tangrot J."/>
            <person name="Rosling A."/>
        </authorList>
    </citation>
    <scope>NUCLEOTIDE SEQUENCE</scope>
    <source>
        <strain evidence="7">CL551</strain>
    </source>
</reference>
<protein>
    <submittedName>
        <fullName evidence="7">9114_t:CDS:1</fullName>
    </submittedName>
</protein>
<dbReference type="InterPro" id="IPR003689">
    <property type="entry name" value="ZIP"/>
</dbReference>
<feature type="transmembrane region" description="Helical" evidence="5">
    <location>
        <begin position="277"/>
        <end position="300"/>
    </location>
</feature>
<dbReference type="EMBL" id="CAJVPV010001742">
    <property type="protein sequence ID" value="CAG8506923.1"/>
    <property type="molecule type" value="Genomic_DNA"/>
</dbReference>
<dbReference type="PANTHER" id="PTHR11040">
    <property type="entry name" value="ZINC/IRON TRANSPORTER"/>
    <property type="match status" value="1"/>
</dbReference>
<evidence type="ECO:0000256" key="5">
    <source>
        <dbReference type="SAM" id="Phobius"/>
    </source>
</evidence>
<feature type="transmembrane region" description="Helical" evidence="5">
    <location>
        <begin position="40"/>
        <end position="61"/>
    </location>
</feature>
<feature type="transmembrane region" description="Helical" evidence="5">
    <location>
        <begin position="246"/>
        <end position="271"/>
    </location>
</feature>
<dbReference type="Pfam" id="PF02535">
    <property type="entry name" value="Zip"/>
    <property type="match status" value="1"/>
</dbReference>
<feature type="transmembrane region" description="Helical" evidence="5">
    <location>
        <begin position="183"/>
        <end position="200"/>
    </location>
</feature>
<evidence type="ECO:0000256" key="6">
    <source>
        <dbReference type="SAM" id="SignalP"/>
    </source>
</evidence>
<feature type="transmembrane region" description="Helical" evidence="5">
    <location>
        <begin position="312"/>
        <end position="333"/>
    </location>
</feature>
<feature type="signal peptide" evidence="6">
    <location>
        <begin position="1"/>
        <end position="21"/>
    </location>
</feature>
<keyword evidence="6" id="KW-0732">Signal</keyword>
<feature type="transmembrane region" description="Helical" evidence="5">
    <location>
        <begin position="82"/>
        <end position="103"/>
    </location>
</feature>
<evidence type="ECO:0000313" key="7">
    <source>
        <dbReference type="EMBL" id="CAG8506923.1"/>
    </source>
</evidence>
<evidence type="ECO:0000256" key="1">
    <source>
        <dbReference type="ARBA" id="ARBA00004141"/>
    </source>
</evidence>